<dbReference type="GeneID" id="17305993"/>
<dbReference type="RefSeq" id="XP_005836210.1">
    <property type="nucleotide sequence ID" value="XM_005836153.1"/>
</dbReference>
<sequence>MVGNITEVMQSMRNDYPLLEKAIKEALQTLLQQRPADPVLFVAEKLREVNRENRIEMVTLQLLSEYIRKHMIYYAGDGSYQDTGLRA</sequence>
<gene>
    <name evidence="1" type="ORF">GUITHDRAFT_151477</name>
</gene>
<evidence type="ECO:0000313" key="3">
    <source>
        <dbReference type="Proteomes" id="UP000011087"/>
    </source>
</evidence>
<organism evidence="1">
    <name type="scientific">Guillardia theta (strain CCMP2712)</name>
    <name type="common">Cryptophyte</name>
    <dbReference type="NCBI Taxonomy" id="905079"/>
    <lineage>
        <taxon>Eukaryota</taxon>
        <taxon>Cryptophyceae</taxon>
        <taxon>Pyrenomonadales</taxon>
        <taxon>Geminigeraceae</taxon>
        <taxon>Guillardia</taxon>
    </lineage>
</organism>
<evidence type="ECO:0000313" key="1">
    <source>
        <dbReference type="EMBL" id="EKX49230.1"/>
    </source>
</evidence>
<dbReference type="AlphaFoldDB" id="L1JM36"/>
<proteinExistence type="predicted"/>
<dbReference type="EnsemblProtists" id="EKX49230">
    <property type="protein sequence ID" value="EKX49230"/>
    <property type="gene ID" value="GUITHDRAFT_151477"/>
</dbReference>
<name>L1JM36_GUITC</name>
<dbReference type="EMBL" id="JH992982">
    <property type="protein sequence ID" value="EKX49230.1"/>
    <property type="molecule type" value="Genomic_DNA"/>
</dbReference>
<protein>
    <submittedName>
        <fullName evidence="1 2">Uncharacterized protein</fullName>
    </submittedName>
</protein>
<reference evidence="3" key="2">
    <citation type="submission" date="2012-11" db="EMBL/GenBank/DDBJ databases">
        <authorList>
            <person name="Kuo A."/>
            <person name="Curtis B.A."/>
            <person name="Tanifuji G."/>
            <person name="Burki F."/>
            <person name="Gruber A."/>
            <person name="Irimia M."/>
            <person name="Maruyama S."/>
            <person name="Arias M.C."/>
            <person name="Ball S.G."/>
            <person name="Gile G.H."/>
            <person name="Hirakawa Y."/>
            <person name="Hopkins J.F."/>
            <person name="Rensing S.A."/>
            <person name="Schmutz J."/>
            <person name="Symeonidi A."/>
            <person name="Elias M."/>
            <person name="Eveleigh R.J."/>
            <person name="Herman E.K."/>
            <person name="Klute M.J."/>
            <person name="Nakayama T."/>
            <person name="Obornik M."/>
            <person name="Reyes-Prieto A."/>
            <person name="Armbrust E.V."/>
            <person name="Aves S.J."/>
            <person name="Beiko R.G."/>
            <person name="Coutinho P."/>
            <person name="Dacks J.B."/>
            <person name="Durnford D.G."/>
            <person name="Fast N.M."/>
            <person name="Green B.R."/>
            <person name="Grisdale C."/>
            <person name="Hempe F."/>
            <person name="Henrissat B."/>
            <person name="Hoppner M.P."/>
            <person name="Ishida K.-I."/>
            <person name="Kim E."/>
            <person name="Koreny L."/>
            <person name="Kroth P.G."/>
            <person name="Liu Y."/>
            <person name="Malik S.-B."/>
            <person name="Maier U.G."/>
            <person name="McRose D."/>
            <person name="Mock T."/>
            <person name="Neilson J.A."/>
            <person name="Onodera N.T."/>
            <person name="Poole A.M."/>
            <person name="Pritham E.J."/>
            <person name="Richards T.A."/>
            <person name="Rocap G."/>
            <person name="Roy S.W."/>
            <person name="Sarai C."/>
            <person name="Schaack S."/>
            <person name="Shirato S."/>
            <person name="Slamovits C.H."/>
            <person name="Spencer D.F."/>
            <person name="Suzuki S."/>
            <person name="Worden A.Z."/>
            <person name="Zauner S."/>
            <person name="Barry K."/>
            <person name="Bell C."/>
            <person name="Bharti A.K."/>
            <person name="Crow J.A."/>
            <person name="Grimwood J."/>
            <person name="Kramer R."/>
            <person name="Lindquist E."/>
            <person name="Lucas S."/>
            <person name="Salamov A."/>
            <person name="McFadden G.I."/>
            <person name="Lane C.E."/>
            <person name="Keeling P.J."/>
            <person name="Gray M.W."/>
            <person name="Grigoriev I.V."/>
            <person name="Archibald J.M."/>
        </authorList>
    </citation>
    <scope>NUCLEOTIDE SEQUENCE</scope>
    <source>
        <strain evidence="3">CCMP2712</strain>
    </source>
</reference>
<keyword evidence="3" id="KW-1185">Reference proteome</keyword>
<dbReference type="KEGG" id="gtt:GUITHDRAFT_151477"/>
<reference evidence="2" key="3">
    <citation type="submission" date="2015-06" db="UniProtKB">
        <authorList>
            <consortium name="EnsemblProtists"/>
        </authorList>
    </citation>
    <scope>IDENTIFICATION</scope>
</reference>
<reference evidence="1 3" key="1">
    <citation type="journal article" date="2012" name="Nature">
        <title>Algal genomes reveal evolutionary mosaicism and the fate of nucleomorphs.</title>
        <authorList>
            <consortium name="DOE Joint Genome Institute"/>
            <person name="Curtis B.A."/>
            <person name="Tanifuji G."/>
            <person name="Burki F."/>
            <person name="Gruber A."/>
            <person name="Irimia M."/>
            <person name="Maruyama S."/>
            <person name="Arias M.C."/>
            <person name="Ball S.G."/>
            <person name="Gile G.H."/>
            <person name="Hirakawa Y."/>
            <person name="Hopkins J.F."/>
            <person name="Kuo A."/>
            <person name="Rensing S.A."/>
            <person name="Schmutz J."/>
            <person name="Symeonidi A."/>
            <person name="Elias M."/>
            <person name="Eveleigh R.J."/>
            <person name="Herman E.K."/>
            <person name="Klute M.J."/>
            <person name="Nakayama T."/>
            <person name="Obornik M."/>
            <person name="Reyes-Prieto A."/>
            <person name="Armbrust E.V."/>
            <person name="Aves S.J."/>
            <person name="Beiko R.G."/>
            <person name="Coutinho P."/>
            <person name="Dacks J.B."/>
            <person name="Durnford D.G."/>
            <person name="Fast N.M."/>
            <person name="Green B.R."/>
            <person name="Grisdale C.J."/>
            <person name="Hempel F."/>
            <person name="Henrissat B."/>
            <person name="Hoppner M.P."/>
            <person name="Ishida K."/>
            <person name="Kim E."/>
            <person name="Koreny L."/>
            <person name="Kroth P.G."/>
            <person name="Liu Y."/>
            <person name="Malik S.B."/>
            <person name="Maier U.G."/>
            <person name="McRose D."/>
            <person name="Mock T."/>
            <person name="Neilson J.A."/>
            <person name="Onodera N.T."/>
            <person name="Poole A.M."/>
            <person name="Pritham E.J."/>
            <person name="Richards T.A."/>
            <person name="Rocap G."/>
            <person name="Roy S.W."/>
            <person name="Sarai C."/>
            <person name="Schaack S."/>
            <person name="Shirato S."/>
            <person name="Slamovits C.H."/>
            <person name="Spencer D.F."/>
            <person name="Suzuki S."/>
            <person name="Worden A.Z."/>
            <person name="Zauner S."/>
            <person name="Barry K."/>
            <person name="Bell C."/>
            <person name="Bharti A.K."/>
            <person name="Crow J.A."/>
            <person name="Grimwood J."/>
            <person name="Kramer R."/>
            <person name="Lindquist E."/>
            <person name="Lucas S."/>
            <person name="Salamov A."/>
            <person name="McFadden G.I."/>
            <person name="Lane C.E."/>
            <person name="Keeling P.J."/>
            <person name="Gray M.W."/>
            <person name="Grigoriev I.V."/>
            <person name="Archibald J.M."/>
        </authorList>
    </citation>
    <scope>NUCLEOTIDE SEQUENCE</scope>
    <source>
        <strain evidence="1 3">CCMP2712</strain>
    </source>
</reference>
<dbReference type="HOGENOM" id="CLU_2488159_0_0_1"/>
<evidence type="ECO:0000313" key="2">
    <source>
        <dbReference type="EnsemblProtists" id="EKX49230"/>
    </source>
</evidence>
<dbReference type="Proteomes" id="UP000011087">
    <property type="component" value="Unassembled WGS sequence"/>
</dbReference>
<accession>L1JM36</accession>
<dbReference type="PaxDb" id="55529-EKX49230"/>